<gene>
    <name evidence="6" type="ORF">DMC30DRAFT_346533</name>
</gene>
<dbReference type="GO" id="GO:0047617">
    <property type="term" value="F:fatty acyl-CoA hydrolase activity"/>
    <property type="evidence" value="ECO:0007669"/>
    <property type="project" value="TreeGrafter"/>
</dbReference>
<dbReference type="STRING" id="5288.A0A5C5G4C0"/>
<dbReference type="PANTHER" id="PTHR12655">
    <property type="entry name" value="ACYL-COA THIOESTERASE"/>
    <property type="match status" value="1"/>
</dbReference>
<name>A0A5C5G4C0_9BASI</name>
<keyword evidence="2" id="KW-0677">Repeat</keyword>
<dbReference type="GO" id="GO:0005739">
    <property type="term" value="C:mitochondrion"/>
    <property type="evidence" value="ECO:0007669"/>
    <property type="project" value="TreeGrafter"/>
</dbReference>
<dbReference type="CDD" id="cd03442">
    <property type="entry name" value="BFIT_BACH"/>
    <property type="match status" value="2"/>
</dbReference>
<keyword evidence="3" id="KW-0378">Hydrolase</keyword>
<evidence type="ECO:0000256" key="3">
    <source>
        <dbReference type="ARBA" id="ARBA00022801"/>
    </source>
</evidence>
<dbReference type="EMBL" id="SOZI01000006">
    <property type="protein sequence ID" value="TNY23990.1"/>
    <property type="molecule type" value="Genomic_DNA"/>
</dbReference>
<dbReference type="GO" id="GO:0016853">
    <property type="term" value="F:isomerase activity"/>
    <property type="evidence" value="ECO:0007669"/>
    <property type="project" value="UniProtKB-KW"/>
</dbReference>
<dbReference type="PANTHER" id="PTHR12655:SF0">
    <property type="entry name" value="ACYL-COENZYME A THIOESTERASE 9, MITOCHONDRIAL"/>
    <property type="match status" value="1"/>
</dbReference>
<feature type="domain" description="HotDog ACOT-type" evidence="5">
    <location>
        <begin position="54"/>
        <end position="188"/>
    </location>
</feature>
<evidence type="ECO:0000259" key="5">
    <source>
        <dbReference type="PROSITE" id="PS51770"/>
    </source>
</evidence>
<dbReference type="SUPFAM" id="SSF54637">
    <property type="entry name" value="Thioesterase/thiol ester dehydrase-isomerase"/>
    <property type="match status" value="2"/>
</dbReference>
<evidence type="ECO:0000256" key="4">
    <source>
        <dbReference type="ARBA" id="ARBA00022946"/>
    </source>
</evidence>
<dbReference type="InterPro" id="IPR029069">
    <property type="entry name" value="HotDog_dom_sf"/>
</dbReference>
<sequence>MRLGERLSRDANKVGTVPARLRGVGVYERGQGPPVAPVAEDEELTPLPATRRMADSYVQMDLLFSKEEGLREQYVGGLSKVRMGRLMEDFDSLAGAAAYRYVLPDGADIAEAHKHGFYLVTAAVDRMDVLRPVTNADGSVPDLRLSAHVSYATSSSLEVFVRMSTIPAAGESETCLLGRFAMACRSAKGGKHSVPQLEVHGPEEHAVWQMGKELREGKNKRNQKSLNKTPPTAEEAAMMHDLFISHSDIYDRKSLTPREIVWMADTRVNSATLMHPQERNVHNKVFGGYLMRLAYETAYSTACLFARSAVTFVALECLQFAQPVEIGSLLLLDAKVTFSPMKGEHRSFHVSVEAATCDLYTGERKLTNVFSFTFASDRPLKRHVLPRSYRQTMQWLDAQRRRAVGIEVRKGYEQAA</sequence>
<feature type="domain" description="HotDog ACOT-type" evidence="5">
    <location>
        <begin position="264"/>
        <end position="380"/>
    </location>
</feature>
<evidence type="ECO:0000313" key="7">
    <source>
        <dbReference type="Proteomes" id="UP000311382"/>
    </source>
</evidence>
<keyword evidence="4" id="KW-0809">Transit peptide</keyword>
<dbReference type="GO" id="GO:0006637">
    <property type="term" value="P:acyl-CoA metabolic process"/>
    <property type="evidence" value="ECO:0007669"/>
    <property type="project" value="TreeGrafter"/>
</dbReference>
<dbReference type="PROSITE" id="PS51770">
    <property type="entry name" value="HOTDOG_ACOT"/>
    <property type="match status" value="2"/>
</dbReference>
<dbReference type="Gene3D" id="3.10.129.10">
    <property type="entry name" value="Hotdog Thioesterase"/>
    <property type="match status" value="2"/>
</dbReference>
<evidence type="ECO:0000256" key="2">
    <source>
        <dbReference type="ARBA" id="ARBA00022737"/>
    </source>
</evidence>
<dbReference type="AlphaFoldDB" id="A0A5C5G4C0"/>
<evidence type="ECO:0000256" key="1">
    <source>
        <dbReference type="ARBA" id="ARBA00010458"/>
    </source>
</evidence>
<proteinExistence type="inferred from homology"/>
<dbReference type="InterPro" id="IPR033120">
    <property type="entry name" value="HOTDOG_ACOT"/>
</dbReference>
<comment type="similarity">
    <text evidence="1">Belongs to the acyl coenzyme A hydrolase family.</text>
</comment>
<dbReference type="Proteomes" id="UP000311382">
    <property type="component" value="Unassembled WGS sequence"/>
</dbReference>
<keyword evidence="7" id="KW-1185">Reference proteome</keyword>
<dbReference type="OrthoDB" id="331699at2759"/>
<comment type="caution">
    <text evidence="6">The sequence shown here is derived from an EMBL/GenBank/DDBJ whole genome shotgun (WGS) entry which is preliminary data.</text>
</comment>
<accession>A0A5C5G4C0</accession>
<keyword evidence="6" id="KW-0413">Isomerase</keyword>
<protein>
    <submittedName>
        <fullName evidence="6">Thioesterase/thiol ester dehydrase-isomerase</fullName>
    </submittedName>
</protein>
<organism evidence="6 7">
    <name type="scientific">Rhodotorula diobovata</name>
    <dbReference type="NCBI Taxonomy" id="5288"/>
    <lineage>
        <taxon>Eukaryota</taxon>
        <taxon>Fungi</taxon>
        <taxon>Dikarya</taxon>
        <taxon>Basidiomycota</taxon>
        <taxon>Pucciniomycotina</taxon>
        <taxon>Microbotryomycetes</taxon>
        <taxon>Sporidiobolales</taxon>
        <taxon>Sporidiobolaceae</taxon>
        <taxon>Rhodotorula</taxon>
    </lineage>
</organism>
<evidence type="ECO:0000313" key="6">
    <source>
        <dbReference type="EMBL" id="TNY23990.1"/>
    </source>
</evidence>
<reference evidence="6 7" key="1">
    <citation type="submission" date="2019-03" db="EMBL/GenBank/DDBJ databases">
        <title>Rhodosporidium diobovatum UCD-FST 08-225 genome sequencing, assembly, and annotation.</title>
        <authorList>
            <person name="Fakankun I.U."/>
            <person name="Fristensky B."/>
            <person name="Levin D.B."/>
        </authorList>
    </citation>
    <scope>NUCLEOTIDE SEQUENCE [LARGE SCALE GENOMIC DNA]</scope>
    <source>
        <strain evidence="6 7">UCD-FST 08-225</strain>
    </source>
</reference>